<reference evidence="6 7" key="1">
    <citation type="submission" date="2020-08" db="EMBL/GenBank/DDBJ databases">
        <title>Genomic Encyclopedia of Type Strains, Phase IV (KMG-IV): sequencing the most valuable type-strain genomes for metagenomic binning, comparative biology and taxonomic classification.</title>
        <authorList>
            <person name="Goeker M."/>
        </authorList>
    </citation>
    <scope>NUCLEOTIDE SEQUENCE [LARGE SCALE GENOMIC DNA]</scope>
    <source>
        <strain evidence="6 7">DSM 102238</strain>
    </source>
</reference>
<dbReference type="RefSeq" id="WP_183201717.1">
    <property type="nucleotide sequence ID" value="NZ_JACIEK010000015.1"/>
</dbReference>
<dbReference type="Proteomes" id="UP000542776">
    <property type="component" value="Unassembled WGS sequence"/>
</dbReference>
<keyword evidence="7" id="KW-1185">Reference proteome</keyword>
<evidence type="ECO:0000256" key="2">
    <source>
        <dbReference type="ARBA" id="ARBA00010869"/>
    </source>
</evidence>
<evidence type="ECO:0000313" key="6">
    <source>
        <dbReference type="EMBL" id="MBB4000130.1"/>
    </source>
</evidence>
<gene>
    <name evidence="6" type="ORF">GGR04_004006</name>
</gene>
<accession>A0A7W6H7N3</accession>
<dbReference type="FunFam" id="3.40.50.1100:FF:000005">
    <property type="entry name" value="Threonine dehydratase catabolic"/>
    <property type="match status" value="1"/>
</dbReference>
<dbReference type="AlphaFoldDB" id="A0A7W6H7N3"/>
<dbReference type="GO" id="GO:0009097">
    <property type="term" value="P:isoleucine biosynthetic process"/>
    <property type="evidence" value="ECO:0007669"/>
    <property type="project" value="TreeGrafter"/>
</dbReference>
<comment type="similarity">
    <text evidence="2">Belongs to the serine/threonine dehydratase family.</text>
</comment>
<dbReference type="GO" id="GO:0003941">
    <property type="term" value="F:L-serine ammonia-lyase activity"/>
    <property type="evidence" value="ECO:0007669"/>
    <property type="project" value="TreeGrafter"/>
</dbReference>
<dbReference type="Pfam" id="PF00291">
    <property type="entry name" value="PALP"/>
    <property type="match status" value="1"/>
</dbReference>
<dbReference type="SUPFAM" id="SSF53686">
    <property type="entry name" value="Tryptophan synthase beta subunit-like PLP-dependent enzymes"/>
    <property type="match status" value="1"/>
</dbReference>
<dbReference type="Gene3D" id="3.40.50.1100">
    <property type="match status" value="2"/>
</dbReference>
<dbReference type="InterPro" id="IPR001926">
    <property type="entry name" value="TrpB-like_PALP"/>
</dbReference>
<protein>
    <submittedName>
        <fullName evidence="6">Threonine dehydratase</fullName>
        <ecNumber evidence="6">4.3.1.19</ecNumber>
    </submittedName>
</protein>
<dbReference type="GO" id="GO:0004794">
    <property type="term" value="F:threonine deaminase activity"/>
    <property type="evidence" value="ECO:0007669"/>
    <property type="project" value="UniProtKB-EC"/>
</dbReference>
<dbReference type="InterPro" id="IPR036052">
    <property type="entry name" value="TrpB-like_PALP_sf"/>
</dbReference>
<organism evidence="6 7">
    <name type="scientific">Aureimonas pseudogalii</name>
    <dbReference type="NCBI Taxonomy" id="1744844"/>
    <lineage>
        <taxon>Bacteria</taxon>
        <taxon>Pseudomonadati</taxon>
        <taxon>Pseudomonadota</taxon>
        <taxon>Alphaproteobacteria</taxon>
        <taxon>Hyphomicrobiales</taxon>
        <taxon>Aurantimonadaceae</taxon>
        <taxon>Aureimonas</taxon>
    </lineage>
</organism>
<dbReference type="EC" id="4.3.1.19" evidence="6"/>
<dbReference type="GO" id="GO:0006567">
    <property type="term" value="P:L-threonine catabolic process"/>
    <property type="evidence" value="ECO:0007669"/>
    <property type="project" value="TreeGrafter"/>
</dbReference>
<dbReference type="GO" id="GO:0006565">
    <property type="term" value="P:L-serine catabolic process"/>
    <property type="evidence" value="ECO:0007669"/>
    <property type="project" value="TreeGrafter"/>
</dbReference>
<sequence>MANPQDISLTQIRSRHRDLSTSILRTPSVELVSPSLQRTLDHARLYLKLEAFQHTGTFKARGALSVMQSLTSEERRHGVTAASAGNHAIAVAWAARQQGVNAKVVMQSTANPFRIRQARDEGAEVVLMPPGAATFSEAERLVREEGLSFIHPFEGMNTTLGTAGVGLEVMEDVHELDAVVVAVGGGGLISGVAAAVKLVNPKCAVYGVEPLGADAVSRGLAASGPVSLDRTDTIADSLAPPMSLPFSLSLIAHYVDDVVTVSDDEICAALVVMQEQARLAVEPAAAAALAGALGPLRARLAGKRVALVVCGSNIDAASHRVLCERGQTFAEGLLREAA</sequence>
<proteinExistence type="inferred from homology"/>
<evidence type="ECO:0000256" key="4">
    <source>
        <dbReference type="ARBA" id="ARBA00023239"/>
    </source>
</evidence>
<feature type="domain" description="Tryptophan synthase beta chain-like PALP" evidence="5">
    <location>
        <begin position="21"/>
        <end position="311"/>
    </location>
</feature>
<dbReference type="EMBL" id="JACIEK010000015">
    <property type="protein sequence ID" value="MBB4000130.1"/>
    <property type="molecule type" value="Genomic_DNA"/>
</dbReference>
<name>A0A7W6H7N3_9HYPH</name>
<comment type="caution">
    <text evidence="6">The sequence shown here is derived from an EMBL/GenBank/DDBJ whole genome shotgun (WGS) entry which is preliminary data.</text>
</comment>
<dbReference type="InterPro" id="IPR050147">
    <property type="entry name" value="Ser/Thr_Dehydratase"/>
</dbReference>
<evidence type="ECO:0000259" key="5">
    <source>
        <dbReference type="Pfam" id="PF00291"/>
    </source>
</evidence>
<dbReference type="PANTHER" id="PTHR48078">
    <property type="entry name" value="THREONINE DEHYDRATASE, MITOCHONDRIAL-RELATED"/>
    <property type="match status" value="1"/>
</dbReference>
<evidence type="ECO:0000256" key="1">
    <source>
        <dbReference type="ARBA" id="ARBA00001933"/>
    </source>
</evidence>
<keyword evidence="3" id="KW-0663">Pyridoxal phosphate</keyword>
<evidence type="ECO:0000313" key="7">
    <source>
        <dbReference type="Proteomes" id="UP000542776"/>
    </source>
</evidence>
<dbReference type="PANTHER" id="PTHR48078:SF6">
    <property type="entry name" value="L-THREONINE DEHYDRATASE CATABOLIC TDCB"/>
    <property type="match status" value="1"/>
</dbReference>
<keyword evidence="4 6" id="KW-0456">Lyase</keyword>
<evidence type="ECO:0000256" key="3">
    <source>
        <dbReference type="ARBA" id="ARBA00022898"/>
    </source>
</evidence>
<comment type="cofactor">
    <cofactor evidence="1">
        <name>pyridoxal 5'-phosphate</name>
        <dbReference type="ChEBI" id="CHEBI:597326"/>
    </cofactor>
</comment>